<dbReference type="InterPro" id="IPR000949">
    <property type="entry name" value="ELM2_dom"/>
</dbReference>
<feature type="compositionally biased region" description="Polar residues" evidence="10">
    <location>
        <begin position="400"/>
        <end position="436"/>
    </location>
</feature>
<dbReference type="FunFam" id="3.30.160.60:FF:000656">
    <property type="entry name" value="Zinc finger protein 541"/>
    <property type="match status" value="1"/>
</dbReference>
<keyword evidence="6" id="KW-0805">Transcription regulation</keyword>
<feature type="compositionally biased region" description="Polar residues" evidence="10">
    <location>
        <begin position="596"/>
        <end position="618"/>
    </location>
</feature>
<reference evidence="13" key="1">
    <citation type="submission" date="2023-01" db="EMBL/GenBank/DDBJ databases">
        <title>Genome assembly of the deep-sea coral Lophelia pertusa.</title>
        <authorList>
            <person name="Herrera S."/>
            <person name="Cordes E."/>
        </authorList>
    </citation>
    <scope>NUCLEOTIDE SEQUENCE</scope>
    <source>
        <strain evidence="13">USNM1676648</strain>
        <tissue evidence="13">Polyp</tissue>
    </source>
</reference>
<dbReference type="Proteomes" id="UP001163046">
    <property type="component" value="Unassembled WGS sequence"/>
</dbReference>
<keyword evidence="2" id="KW-0479">Metal-binding</keyword>
<dbReference type="Gene3D" id="3.30.160.60">
    <property type="entry name" value="Classic Zinc Finger"/>
    <property type="match status" value="4"/>
</dbReference>
<feature type="region of interest" description="Disordered" evidence="10">
    <location>
        <begin position="820"/>
        <end position="849"/>
    </location>
</feature>
<comment type="subcellular location">
    <subcellularLocation>
        <location evidence="1">Nucleus</location>
    </subcellularLocation>
</comment>
<sequence>MSFETFPCGSPEAESPEEPAPSLYVENTDEDPARLLIKKPVNTAEPSRLAETANIEDQMMSEDEIAQVNASGDALNITTRRDYQETEAGQIAIKKNADESARRMVGGNNIYEISQAHWIQLNYGNPTSGQHSAIANDRQQQGDLSTSASRSFDADRASVIIKRTNKGQQEVDSDSDNDSSQDTNKRSASELRCNENMEANDENLSSLSHSSRALYYAYNGHHEDINKLEDKGNAKLVQNARGELMRSVHGETKAVPVYYMPAGSYPHMLAMAGGGNAVGNANVLQQREHFVHAGTNEVKRFPVQHMDYVSGRPEQQVPVATNTVNPSEGNVFGNLQHGAAGLQYVDRRLVHAGGYAVMPGIGPVRVIDGMYYQGLPMGGDQSRYENFASVPSFVPMGNISADTSASQPQAQLTASSASNTDLVSQRGQEKLLNTTKPYASPVHPAVSPASSLEERRSTNSPAVKSDSSSPAPVSGDDPDSKKHALAKVKGKPKPTTGSTKPEIKCEQCGKTFGSSSALAKHKLTHSDERRYVCSTCGKGFKRQDHLNGHMVTHRDKKPYECSFTDCDKSYCDMRSLRRHLENHHTANGNGVGDSRTPGSGSPSLNCNEKLSSACNTEVSNEHEDSQGNLSKLPVKGRPPKDKSDHLQVSGYDSGRSSGRSTPGSTHEPSAPRERPSDLPLEGPTLNALRERNSDSFSSTASEDGVGNSAEQSVPEKVTDVTPTPHSAVDLLKQAADRVKGQQTARSTNEMWQERFQQQQQQQQPYMVYHPDGTSYQQWYPAVYTQDPRFVYQYHSVFPSTVYQVPVNPVSGLVTDSRQRMISDSDTPPEMTKTVGVPTQATPSPSQEYRPTEAMQVAYFRQQGGRLAGTPTDPTAVAVATAKEMGHYRYAGESYYGVHPSGTQWQPVRYDETTNAYNSAATMGNNKSLYGHAMTPENDGTTAGDIDSNHVETLSRGTEFRSGKLDDNNEPAEKRQRIPRSIYHVSSLGNLTPRLSASLQLPMTPSRLLLSSHSHRSSFDVNDEDLIPFPEPKINVGPQFQADVPSYVAPKERAIHDAHKATLCWKPLDEKKRTRRDEIESFLDMACSVAVLGGGSNKEYALHILHKANGNVKEAVKLLLCQKYITQRGDPMYDYHYEGSVRWASKERQVFRQNFRTKGKEFAELKKDVGDKKTIFDCIEFYYHWKAAHPEAVRGRTRYIDSDSEDYEDTGSETNSNPSYFECDFPQCNAKFVSRQALNGHIRVHGGSFMKPSEPRRKNRNTTGASTNGSNTGHAVVRKRKPPLPAPPVIPDLNNPDAPLPEFACKVCGRIFHKIKSRSAHMKTHVKRPDDDEKLAAKLAAAKNH</sequence>
<evidence type="ECO:0000256" key="7">
    <source>
        <dbReference type="ARBA" id="ARBA00023163"/>
    </source>
</evidence>
<feature type="domain" description="ELM2" evidence="12">
    <location>
        <begin position="1031"/>
        <end position="1122"/>
    </location>
</feature>
<keyword evidence="4 9" id="KW-0863">Zinc-finger</keyword>
<accession>A0A9X0CHY5</accession>
<evidence type="ECO:0000259" key="12">
    <source>
        <dbReference type="PROSITE" id="PS51156"/>
    </source>
</evidence>
<organism evidence="13 14">
    <name type="scientific">Desmophyllum pertusum</name>
    <dbReference type="NCBI Taxonomy" id="174260"/>
    <lineage>
        <taxon>Eukaryota</taxon>
        <taxon>Metazoa</taxon>
        <taxon>Cnidaria</taxon>
        <taxon>Anthozoa</taxon>
        <taxon>Hexacorallia</taxon>
        <taxon>Scleractinia</taxon>
        <taxon>Caryophylliina</taxon>
        <taxon>Caryophylliidae</taxon>
        <taxon>Desmophyllum</taxon>
    </lineage>
</organism>
<feature type="domain" description="C2H2-type" evidence="11">
    <location>
        <begin position="503"/>
        <end position="530"/>
    </location>
</feature>
<evidence type="ECO:0000256" key="8">
    <source>
        <dbReference type="ARBA" id="ARBA00023242"/>
    </source>
</evidence>
<dbReference type="PANTHER" id="PTHR16089">
    <property type="entry name" value="REST COREPRESSOR COREST PROTEIN-RELATED"/>
    <property type="match status" value="1"/>
</dbReference>
<keyword evidence="14" id="KW-1185">Reference proteome</keyword>
<dbReference type="PROSITE" id="PS51156">
    <property type="entry name" value="ELM2"/>
    <property type="match status" value="1"/>
</dbReference>
<feature type="compositionally biased region" description="Low complexity" evidence="10">
    <location>
        <begin position="653"/>
        <end position="665"/>
    </location>
</feature>
<dbReference type="Pfam" id="PF13912">
    <property type="entry name" value="zf-C2H2_6"/>
    <property type="match status" value="2"/>
</dbReference>
<feature type="domain" description="C2H2-type" evidence="11">
    <location>
        <begin position="531"/>
        <end position="558"/>
    </location>
</feature>
<feature type="domain" description="C2H2-type" evidence="11">
    <location>
        <begin position="1302"/>
        <end position="1329"/>
    </location>
</feature>
<proteinExistence type="predicted"/>
<feature type="region of interest" description="Disordered" evidence="10">
    <location>
        <begin position="129"/>
        <end position="194"/>
    </location>
</feature>
<keyword evidence="8" id="KW-0539">Nucleus</keyword>
<keyword evidence="5" id="KW-0862">Zinc</keyword>
<feature type="compositionally biased region" description="Basic residues" evidence="10">
    <location>
        <begin position="483"/>
        <end position="492"/>
    </location>
</feature>
<dbReference type="Pfam" id="PF01448">
    <property type="entry name" value="ELM2"/>
    <property type="match status" value="1"/>
</dbReference>
<dbReference type="FunFam" id="3.30.160.60:FF:000744">
    <property type="entry name" value="zinc finger E-box-binding homeobox 1"/>
    <property type="match status" value="1"/>
</dbReference>
<feature type="compositionally biased region" description="Basic and acidic residues" evidence="10">
    <location>
        <begin position="183"/>
        <end position="194"/>
    </location>
</feature>
<dbReference type="InterPro" id="IPR013087">
    <property type="entry name" value="Znf_C2H2_type"/>
</dbReference>
<feature type="compositionally biased region" description="Polar residues" evidence="10">
    <location>
        <begin position="129"/>
        <end position="144"/>
    </location>
</feature>
<feature type="domain" description="C2H2-type" evidence="11">
    <location>
        <begin position="559"/>
        <end position="589"/>
    </location>
</feature>
<protein>
    <submittedName>
        <fullName evidence="13">DNA binding</fullName>
    </submittedName>
</protein>
<feature type="region of interest" description="Disordered" evidence="10">
    <location>
        <begin position="400"/>
        <end position="502"/>
    </location>
</feature>
<comment type="caution">
    <text evidence="13">The sequence shown here is derived from an EMBL/GenBank/DDBJ whole genome shotgun (WGS) entry which is preliminary data.</text>
</comment>
<feature type="domain" description="C2H2-type" evidence="11">
    <location>
        <begin position="1220"/>
        <end position="1249"/>
    </location>
</feature>
<dbReference type="GO" id="GO:0005667">
    <property type="term" value="C:transcription regulator complex"/>
    <property type="evidence" value="ECO:0007669"/>
    <property type="project" value="TreeGrafter"/>
</dbReference>
<evidence type="ECO:0000259" key="11">
    <source>
        <dbReference type="PROSITE" id="PS50157"/>
    </source>
</evidence>
<dbReference type="SMART" id="SM00355">
    <property type="entry name" value="ZnF_C2H2"/>
    <property type="match status" value="5"/>
</dbReference>
<evidence type="ECO:0000256" key="4">
    <source>
        <dbReference type="ARBA" id="ARBA00022771"/>
    </source>
</evidence>
<dbReference type="EMBL" id="MU827357">
    <property type="protein sequence ID" value="KAJ7351741.1"/>
    <property type="molecule type" value="Genomic_DNA"/>
</dbReference>
<feature type="compositionally biased region" description="Polar residues" evidence="10">
    <location>
        <begin position="836"/>
        <end position="848"/>
    </location>
</feature>
<dbReference type="InterPro" id="IPR036236">
    <property type="entry name" value="Znf_C2H2_sf"/>
</dbReference>
<name>A0A9X0CHY5_9CNID</name>
<feature type="region of interest" description="Disordered" evidence="10">
    <location>
        <begin position="1244"/>
        <end position="1282"/>
    </location>
</feature>
<dbReference type="SMART" id="SM01189">
    <property type="entry name" value="ELM2"/>
    <property type="match status" value="1"/>
</dbReference>
<feature type="compositionally biased region" description="Polar residues" evidence="10">
    <location>
        <begin position="458"/>
        <end position="471"/>
    </location>
</feature>
<evidence type="ECO:0000256" key="6">
    <source>
        <dbReference type="ARBA" id="ARBA00023015"/>
    </source>
</evidence>
<dbReference type="PANTHER" id="PTHR16089:SF40">
    <property type="entry name" value="SUPPRESSOR OF ACTIVATED EGL-4 PROTEIN 1"/>
    <property type="match status" value="1"/>
</dbReference>
<dbReference type="PROSITE" id="PS50157">
    <property type="entry name" value="ZINC_FINGER_C2H2_2"/>
    <property type="match status" value="5"/>
</dbReference>
<dbReference type="Pfam" id="PF00096">
    <property type="entry name" value="zf-C2H2"/>
    <property type="match status" value="1"/>
</dbReference>
<dbReference type="GO" id="GO:0006357">
    <property type="term" value="P:regulation of transcription by RNA polymerase II"/>
    <property type="evidence" value="ECO:0007669"/>
    <property type="project" value="TreeGrafter"/>
</dbReference>
<gene>
    <name evidence="13" type="primary">TRERF1</name>
    <name evidence="13" type="ORF">OS493_035807</name>
</gene>
<evidence type="ECO:0000313" key="13">
    <source>
        <dbReference type="EMBL" id="KAJ7351741.1"/>
    </source>
</evidence>
<evidence type="ECO:0000256" key="10">
    <source>
        <dbReference type="SAM" id="MobiDB-lite"/>
    </source>
</evidence>
<dbReference type="Gene3D" id="1.10.10.60">
    <property type="entry name" value="Homeodomain-like"/>
    <property type="match status" value="1"/>
</dbReference>
<dbReference type="GO" id="GO:0008270">
    <property type="term" value="F:zinc ion binding"/>
    <property type="evidence" value="ECO:0007669"/>
    <property type="project" value="UniProtKB-KW"/>
</dbReference>
<evidence type="ECO:0000256" key="5">
    <source>
        <dbReference type="ARBA" id="ARBA00022833"/>
    </source>
</evidence>
<dbReference type="GO" id="GO:0003714">
    <property type="term" value="F:transcription corepressor activity"/>
    <property type="evidence" value="ECO:0007669"/>
    <property type="project" value="TreeGrafter"/>
</dbReference>
<feature type="region of interest" description="Disordered" evidence="10">
    <location>
        <begin position="583"/>
        <end position="723"/>
    </location>
</feature>
<evidence type="ECO:0000256" key="1">
    <source>
        <dbReference type="ARBA" id="ARBA00004123"/>
    </source>
</evidence>
<evidence type="ECO:0000256" key="9">
    <source>
        <dbReference type="PROSITE-ProRule" id="PRU00042"/>
    </source>
</evidence>
<dbReference type="InterPro" id="IPR051066">
    <property type="entry name" value="Trans_reg/Corepressor"/>
</dbReference>
<feature type="compositionally biased region" description="Low complexity" evidence="10">
    <location>
        <begin position="1260"/>
        <end position="1272"/>
    </location>
</feature>
<evidence type="ECO:0000313" key="14">
    <source>
        <dbReference type="Proteomes" id="UP001163046"/>
    </source>
</evidence>
<feature type="region of interest" description="Disordered" evidence="10">
    <location>
        <begin position="1"/>
        <end position="27"/>
    </location>
</feature>
<keyword evidence="3" id="KW-0677">Repeat</keyword>
<dbReference type="SUPFAM" id="SSF57667">
    <property type="entry name" value="beta-beta-alpha zinc fingers"/>
    <property type="match status" value="3"/>
</dbReference>
<dbReference type="GO" id="GO:0000118">
    <property type="term" value="C:histone deacetylase complex"/>
    <property type="evidence" value="ECO:0007669"/>
    <property type="project" value="TreeGrafter"/>
</dbReference>
<feature type="compositionally biased region" description="Low complexity" evidence="10">
    <location>
        <begin position="437"/>
        <end position="451"/>
    </location>
</feature>
<evidence type="ECO:0000256" key="3">
    <source>
        <dbReference type="ARBA" id="ARBA00022737"/>
    </source>
</evidence>
<dbReference type="Gene3D" id="4.10.1240.50">
    <property type="match status" value="1"/>
</dbReference>
<keyword evidence="7" id="KW-0804">Transcription</keyword>
<dbReference type="PROSITE" id="PS00028">
    <property type="entry name" value="ZINC_FINGER_C2H2_1"/>
    <property type="match status" value="5"/>
</dbReference>
<dbReference type="OrthoDB" id="5977959at2759"/>
<evidence type="ECO:0000256" key="2">
    <source>
        <dbReference type="ARBA" id="ARBA00022723"/>
    </source>
</evidence>